<keyword evidence="1" id="KW-0812">Transmembrane</keyword>
<evidence type="ECO:0000313" key="2">
    <source>
        <dbReference type="EMBL" id="RIA95169.1"/>
    </source>
</evidence>
<evidence type="ECO:0000313" key="3">
    <source>
        <dbReference type="Proteomes" id="UP000265703"/>
    </source>
</evidence>
<accession>A0A397TCU9</accession>
<evidence type="ECO:0000256" key="1">
    <source>
        <dbReference type="SAM" id="Phobius"/>
    </source>
</evidence>
<dbReference type="Proteomes" id="UP000265703">
    <property type="component" value="Unassembled WGS sequence"/>
</dbReference>
<dbReference type="EMBL" id="QKYT01000066">
    <property type="protein sequence ID" value="RIA95169.1"/>
    <property type="molecule type" value="Genomic_DNA"/>
</dbReference>
<reference evidence="2 3" key="1">
    <citation type="submission" date="2018-06" db="EMBL/GenBank/DDBJ databases">
        <title>Comparative genomics reveals the genomic features of Rhizophagus irregularis, R. cerebriforme, R. diaphanum and Gigaspora rosea, and their symbiotic lifestyle signature.</title>
        <authorList>
            <person name="Morin E."/>
            <person name="San Clemente H."/>
            <person name="Chen E.C.H."/>
            <person name="De La Providencia I."/>
            <person name="Hainaut M."/>
            <person name="Kuo A."/>
            <person name="Kohler A."/>
            <person name="Murat C."/>
            <person name="Tang N."/>
            <person name="Roy S."/>
            <person name="Loubradou J."/>
            <person name="Henrissat B."/>
            <person name="Grigoriev I.V."/>
            <person name="Corradi N."/>
            <person name="Roux C."/>
            <person name="Martin F.M."/>
        </authorList>
    </citation>
    <scope>NUCLEOTIDE SEQUENCE [LARGE SCALE GENOMIC DNA]</scope>
    <source>
        <strain evidence="2 3">DAOM 227022</strain>
    </source>
</reference>
<proteinExistence type="predicted"/>
<name>A0A397TCU9_9GLOM</name>
<keyword evidence="3" id="KW-1185">Reference proteome</keyword>
<dbReference type="AlphaFoldDB" id="A0A397TCU9"/>
<comment type="caution">
    <text evidence="2">The sequence shown here is derived from an EMBL/GenBank/DDBJ whole genome shotgun (WGS) entry which is preliminary data.</text>
</comment>
<organism evidence="2 3">
    <name type="scientific">Glomus cerebriforme</name>
    <dbReference type="NCBI Taxonomy" id="658196"/>
    <lineage>
        <taxon>Eukaryota</taxon>
        <taxon>Fungi</taxon>
        <taxon>Fungi incertae sedis</taxon>
        <taxon>Mucoromycota</taxon>
        <taxon>Glomeromycotina</taxon>
        <taxon>Glomeromycetes</taxon>
        <taxon>Glomerales</taxon>
        <taxon>Glomeraceae</taxon>
        <taxon>Glomus</taxon>
    </lineage>
</organism>
<gene>
    <name evidence="2" type="ORF">C1645_872923</name>
</gene>
<feature type="transmembrane region" description="Helical" evidence="1">
    <location>
        <begin position="21"/>
        <end position="41"/>
    </location>
</feature>
<keyword evidence="1" id="KW-1133">Transmembrane helix</keyword>
<keyword evidence="1" id="KW-0472">Membrane</keyword>
<sequence>MFPMFIMFIKRDKFLSECSSRIIFSLFINYIFVAVSFRFILKNATRNTSILLIVVMCQWRNCIKPCFLLVQRFNQKYFSRTFNNEKQK</sequence>
<protein>
    <submittedName>
        <fullName evidence="2">Uncharacterized protein</fullName>
    </submittedName>
</protein>